<dbReference type="InterPro" id="IPR015375">
    <property type="entry name" value="NADH_PPase-like_N"/>
</dbReference>
<dbReference type="InterPro" id="IPR000086">
    <property type="entry name" value="NUDIX_hydrolase_dom"/>
</dbReference>
<dbReference type="InterPro" id="IPR015797">
    <property type="entry name" value="NUDIX_hydrolase-like_dom_sf"/>
</dbReference>
<dbReference type="CDD" id="cd03429">
    <property type="entry name" value="NUDIX_NADH_pyrophosphatase_Nudt13"/>
    <property type="match status" value="1"/>
</dbReference>
<evidence type="ECO:0000256" key="7">
    <source>
        <dbReference type="ARBA" id="ARBA00022842"/>
    </source>
</evidence>
<dbReference type="InterPro" id="IPR049734">
    <property type="entry name" value="NudC-like_C"/>
</dbReference>
<keyword evidence="6 11" id="KW-0378">Hydrolase</keyword>
<dbReference type="STRING" id="1758689.SGUI_3023"/>
<comment type="similarity">
    <text evidence="3">Belongs to the Nudix hydrolase family. NudC subfamily.</text>
</comment>
<dbReference type="Gene3D" id="3.90.79.20">
    <property type="match status" value="1"/>
</dbReference>
<proteinExistence type="inferred from homology"/>
<dbReference type="Pfam" id="PF09296">
    <property type="entry name" value="NUDIX-like"/>
    <property type="match status" value="1"/>
</dbReference>
<dbReference type="RefSeq" id="WP_066641738.1">
    <property type="nucleotide sequence ID" value="NZ_CP014989.1"/>
</dbReference>
<keyword evidence="7" id="KW-0460">Magnesium</keyword>
<evidence type="ECO:0000313" key="12">
    <source>
        <dbReference type="Proteomes" id="UP000092482"/>
    </source>
</evidence>
<evidence type="ECO:0000259" key="10">
    <source>
        <dbReference type="PROSITE" id="PS51462"/>
    </source>
</evidence>
<dbReference type="InterPro" id="IPR015376">
    <property type="entry name" value="Znr_NADH_PPase"/>
</dbReference>
<feature type="domain" description="Nudix hydrolase" evidence="10">
    <location>
        <begin position="167"/>
        <end position="291"/>
    </location>
</feature>
<keyword evidence="12" id="KW-1185">Reference proteome</keyword>
<protein>
    <recommendedName>
        <fullName evidence="4">NAD(+) diphosphatase</fullName>
        <ecNumber evidence="4">3.6.1.22</ecNumber>
    </recommendedName>
</protein>
<evidence type="ECO:0000256" key="4">
    <source>
        <dbReference type="ARBA" id="ARBA00012381"/>
    </source>
</evidence>
<keyword evidence="5" id="KW-0479">Metal-binding</keyword>
<dbReference type="GO" id="GO:0035529">
    <property type="term" value="F:NADH pyrophosphatase activity"/>
    <property type="evidence" value="ECO:0007669"/>
    <property type="project" value="TreeGrafter"/>
</dbReference>
<dbReference type="PROSITE" id="PS00893">
    <property type="entry name" value="NUDIX_BOX"/>
    <property type="match status" value="1"/>
</dbReference>
<evidence type="ECO:0000256" key="5">
    <source>
        <dbReference type="ARBA" id="ARBA00022723"/>
    </source>
</evidence>
<evidence type="ECO:0000256" key="2">
    <source>
        <dbReference type="ARBA" id="ARBA00001947"/>
    </source>
</evidence>
<dbReference type="InterPro" id="IPR020084">
    <property type="entry name" value="NUDIX_hydrolase_CS"/>
</dbReference>
<dbReference type="GO" id="GO:0110153">
    <property type="term" value="F:RNA NAD-cap (NMN-forming) hydrolase activity"/>
    <property type="evidence" value="ECO:0007669"/>
    <property type="project" value="RHEA"/>
</dbReference>
<dbReference type="Pfam" id="PF09297">
    <property type="entry name" value="Zn_ribbon_NUD"/>
    <property type="match status" value="1"/>
</dbReference>
<dbReference type="GO" id="GO:0005829">
    <property type="term" value="C:cytosol"/>
    <property type="evidence" value="ECO:0007669"/>
    <property type="project" value="TreeGrafter"/>
</dbReference>
<dbReference type="GO" id="GO:0019677">
    <property type="term" value="P:NAD+ catabolic process"/>
    <property type="evidence" value="ECO:0007669"/>
    <property type="project" value="TreeGrafter"/>
</dbReference>
<dbReference type="GO" id="GO:0006742">
    <property type="term" value="P:NADP+ catabolic process"/>
    <property type="evidence" value="ECO:0007669"/>
    <property type="project" value="TreeGrafter"/>
</dbReference>
<dbReference type="KEGG" id="serj:SGUI_3023"/>
<dbReference type="Proteomes" id="UP000092482">
    <property type="component" value="Chromosome"/>
</dbReference>
<evidence type="ECO:0000256" key="1">
    <source>
        <dbReference type="ARBA" id="ARBA00001946"/>
    </source>
</evidence>
<dbReference type="AlphaFoldDB" id="A0A1B1NG84"/>
<dbReference type="GO" id="GO:0046872">
    <property type="term" value="F:metal ion binding"/>
    <property type="evidence" value="ECO:0007669"/>
    <property type="project" value="UniProtKB-KW"/>
</dbReference>
<evidence type="ECO:0000256" key="9">
    <source>
        <dbReference type="ARBA" id="ARBA00023679"/>
    </source>
</evidence>
<dbReference type="Gene3D" id="3.90.79.10">
    <property type="entry name" value="Nucleoside Triphosphate Pyrophosphohydrolase"/>
    <property type="match status" value="1"/>
</dbReference>
<dbReference type="PROSITE" id="PS51462">
    <property type="entry name" value="NUDIX"/>
    <property type="match status" value="1"/>
</dbReference>
<dbReference type="PANTHER" id="PTHR42904:SF6">
    <property type="entry name" value="NAD-CAPPED RNA HYDROLASE NUDT12"/>
    <property type="match status" value="1"/>
</dbReference>
<accession>A0A1B1NG84</accession>
<gene>
    <name evidence="11" type="ORF">SGUI_3023</name>
</gene>
<name>A0A1B1NG84_9MICO</name>
<keyword evidence="8" id="KW-0520">NAD</keyword>
<evidence type="ECO:0000313" key="11">
    <source>
        <dbReference type="EMBL" id="ANS80419.1"/>
    </source>
</evidence>
<sequence length="313" mass="34204">MTAADETYLDLALSRSRVDRWASVRTDDAELAAVLRRPATRVLELRGAKAPLERDPVRLRLRAPEPEDAQRSPWFLGRDEGADFVAVTVPPDPGAPDAGAPEDPSWAGLREVGADLDDADAGLLTAATALQGWHARHGYCPRCGTATEVMQGGWLRRCPRDGSEHHPRTDPAVIMAVTDDQDRLLLATGLPWPEGRVSVLAGFVEAGESLEAAVAREVGEEVGVEVTDLRYRGNQPWPFPASLMMAYRARALGTELRVQESELRSARWYSRDELAEGIRAGRLTLPSRVSIAHRLIQEWFGAALPGDGPAVPW</sequence>
<comment type="cofactor">
    <cofactor evidence="1">
        <name>Mg(2+)</name>
        <dbReference type="ChEBI" id="CHEBI:18420"/>
    </cofactor>
</comment>
<evidence type="ECO:0000256" key="6">
    <source>
        <dbReference type="ARBA" id="ARBA00022801"/>
    </source>
</evidence>
<dbReference type="SUPFAM" id="SSF55811">
    <property type="entry name" value="Nudix"/>
    <property type="match status" value="1"/>
</dbReference>
<dbReference type="EC" id="3.6.1.22" evidence="4"/>
<dbReference type="NCBIfam" id="NF001299">
    <property type="entry name" value="PRK00241.1"/>
    <property type="match status" value="1"/>
</dbReference>
<evidence type="ECO:0000256" key="8">
    <source>
        <dbReference type="ARBA" id="ARBA00023027"/>
    </source>
</evidence>
<comment type="catalytic activity">
    <reaction evidence="9">
        <text>a 5'-end NAD(+)-phospho-ribonucleoside in mRNA + H2O = a 5'-end phospho-adenosine-phospho-ribonucleoside in mRNA + beta-nicotinamide D-ribonucleotide + 2 H(+)</text>
        <dbReference type="Rhea" id="RHEA:60876"/>
        <dbReference type="Rhea" id="RHEA-COMP:15698"/>
        <dbReference type="Rhea" id="RHEA-COMP:15719"/>
        <dbReference type="ChEBI" id="CHEBI:14649"/>
        <dbReference type="ChEBI" id="CHEBI:15377"/>
        <dbReference type="ChEBI" id="CHEBI:15378"/>
        <dbReference type="ChEBI" id="CHEBI:144029"/>
        <dbReference type="ChEBI" id="CHEBI:144051"/>
    </reaction>
    <physiologicalReaction direction="left-to-right" evidence="9">
        <dbReference type="Rhea" id="RHEA:60877"/>
    </physiologicalReaction>
</comment>
<dbReference type="Pfam" id="PF00293">
    <property type="entry name" value="NUDIX"/>
    <property type="match status" value="1"/>
</dbReference>
<dbReference type="EMBL" id="CP014989">
    <property type="protein sequence ID" value="ANS80419.1"/>
    <property type="molecule type" value="Genomic_DNA"/>
</dbReference>
<reference evidence="11 12" key="1">
    <citation type="submission" date="2016-03" db="EMBL/GenBank/DDBJ databases">
        <title>Shallow-sea hydrothermal system.</title>
        <authorList>
            <person name="Tang K."/>
        </authorList>
    </citation>
    <scope>NUCLEOTIDE SEQUENCE [LARGE SCALE GENOMIC DNA]</scope>
    <source>
        <strain evidence="11 12">JLT9</strain>
    </source>
</reference>
<comment type="cofactor">
    <cofactor evidence="2">
        <name>Zn(2+)</name>
        <dbReference type="ChEBI" id="CHEBI:29105"/>
    </cofactor>
</comment>
<dbReference type="PATRIC" id="fig|1758689.4.peg.3152"/>
<dbReference type="InterPro" id="IPR050241">
    <property type="entry name" value="NAD-cap_RNA_hydrolase_NudC"/>
</dbReference>
<evidence type="ECO:0000256" key="3">
    <source>
        <dbReference type="ARBA" id="ARBA00009595"/>
    </source>
</evidence>
<organism evidence="11 12">
    <name type="scientific">Serinicoccus hydrothermalis</name>
    <dbReference type="NCBI Taxonomy" id="1758689"/>
    <lineage>
        <taxon>Bacteria</taxon>
        <taxon>Bacillati</taxon>
        <taxon>Actinomycetota</taxon>
        <taxon>Actinomycetes</taxon>
        <taxon>Micrococcales</taxon>
        <taxon>Ornithinimicrobiaceae</taxon>
        <taxon>Serinicoccus</taxon>
    </lineage>
</organism>
<dbReference type="PANTHER" id="PTHR42904">
    <property type="entry name" value="NUDIX HYDROLASE, NUDC SUBFAMILY"/>
    <property type="match status" value="1"/>
</dbReference>